<dbReference type="Proteomes" id="UP000006457">
    <property type="component" value="Unassembled WGS sequence"/>
</dbReference>
<sequence length="224" mass="25610">MSAILTIKNLNIYYQDKKILENLNLAIQPHEIICFMGKSGSGKSTLLSSLNGFLNEKCGHFEGKILFKGEDIQKKDPIWLKRKMATLFQDSKPFPFSVEKNLTYAMEFYERNIINKKAKVEGLLKSVNLWDEIGGNLSISPEQLSGGQKQRLCIARMLTTEPEILILDEPCSSLDLHNMLVIEDLIKQLAKKYTILIATHNFEQAKRLTNRIITIENKTIMEPH</sequence>
<accession>I3DCF8</accession>
<dbReference type="InterPro" id="IPR027417">
    <property type="entry name" value="P-loop_NTPase"/>
</dbReference>
<dbReference type="CDD" id="cd03260">
    <property type="entry name" value="ABC_PstB_phosphate_transporter"/>
    <property type="match status" value="1"/>
</dbReference>
<evidence type="ECO:0000313" key="7">
    <source>
        <dbReference type="Proteomes" id="UP000006457"/>
    </source>
</evidence>
<dbReference type="InterPro" id="IPR017871">
    <property type="entry name" value="ABC_transporter-like_CS"/>
</dbReference>
<evidence type="ECO:0000256" key="3">
    <source>
        <dbReference type="ARBA" id="ARBA00022741"/>
    </source>
</evidence>
<keyword evidence="2" id="KW-0592">Phosphate transport</keyword>
<feature type="domain" description="ABC transporter" evidence="5">
    <location>
        <begin position="5"/>
        <end position="224"/>
    </location>
</feature>
<protein>
    <submittedName>
        <fullName evidence="6">ABC transporter, ATP-binding protein</fullName>
    </submittedName>
</protein>
<dbReference type="SUPFAM" id="SSF52540">
    <property type="entry name" value="P-loop containing nucleoside triphosphate hydrolases"/>
    <property type="match status" value="1"/>
</dbReference>
<comment type="caution">
    <text evidence="6">The sequence shown here is derived from an EMBL/GenBank/DDBJ whole genome shotgun (WGS) entry which is preliminary data.</text>
</comment>
<dbReference type="GO" id="GO:0005315">
    <property type="term" value="F:phosphate transmembrane transporter activity"/>
    <property type="evidence" value="ECO:0007669"/>
    <property type="project" value="InterPro"/>
</dbReference>
<dbReference type="PROSITE" id="PS50893">
    <property type="entry name" value="ABC_TRANSPORTER_2"/>
    <property type="match status" value="1"/>
</dbReference>
<dbReference type="GO" id="GO:0016887">
    <property type="term" value="F:ATP hydrolysis activity"/>
    <property type="evidence" value="ECO:0007669"/>
    <property type="project" value="InterPro"/>
</dbReference>
<reference evidence="6 7" key="1">
    <citation type="submission" date="2012-03" db="EMBL/GenBank/DDBJ databases">
        <authorList>
            <person name="Harkins D.M."/>
            <person name="Madupu R."/>
            <person name="Durkin A.S."/>
            <person name="Torralba M."/>
            <person name="Methe B."/>
            <person name="Sutton G.G."/>
            <person name="Nelson K.E."/>
        </authorList>
    </citation>
    <scope>NUCLEOTIDE SEQUENCE [LARGE SCALE GENOMIC DNA]</scope>
    <source>
        <strain evidence="6 7">CCUG 2042</strain>
    </source>
</reference>
<dbReference type="InterPro" id="IPR005670">
    <property type="entry name" value="PstB-like"/>
</dbReference>
<evidence type="ECO:0000256" key="2">
    <source>
        <dbReference type="ARBA" id="ARBA00022592"/>
    </source>
</evidence>
<dbReference type="SMART" id="SM00382">
    <property type="entry name" value="AAA"/>
    <property type="match status" value="1"/>
</dbReference>
<dbReference type="OrthoDB" id="9775490at2"/>
<dbReference type="Pfam" id="PF00005">
    <property type="entry name" value="ABC_tran"/>
    <property type="match status" value="1"/>
</dbReference>
<dbReference type="PANTHER" id="PTHR43423:SF1">
    <property type="entry name" value="ABC TRANSPORTER I FAMILY MEMBER 17"/>
    <property type="match status" value="1"/>
</dbReference>
<dbReference type="InterPro" id="IPR003593">
    <property type="entry name" value="AAA+_ATPase"/>
</dbReference>
<dbReference type="EMBL" id="AJSX01000030">
    <property type="protein sequence ID" value="EIJ69401.1"/>
    <property type="molecule type" value="Genomic_DNA"/>
</dbReference>
<dbReference type="GO" id="GO:0005524">
    <property type="term" value="F:ATP binding"/>
    <property type="evidence" value="ECO:0007669"/>
    <property type="project" value="UniProtKB-KW"/>
</dbReference>
<dbReference type="PATRIC" id="fig|1095749.3.peg.1072"/>
<proteinExistence type="predicted"/>
<keyword evidence="4 6" id="KW-0067">ATP-binding</keyword>
<evidence type="ECO:0000259" key="5">
    <source>
        <dbReference type="PROSITE" id="PS50893"/>
    </source>
</evidence>
<keyword evidence="7" id="KW-1185">Reference proteome</keyword>
<dbReference type="RefSeq" id="WP_005760520.1">
    <property type="nucleotide sequence ID" value="NZ_AJSX01000030.1"/>
</dbReference>
<name>I3DCF8_9PAST</name>
<dbReference type="PANTHER" id="PTHR43423">
    <property type="entry name" value="ABC TRANSPORTER I FAMILY MEMBER 17"/>
    <property type="match status" value="1"/>
</dbReference>
<dbReference type="PROSITE" id="PS00211">
    <property type="entry name" value="ABC_TRANSPORTER_1"/>
    <property type="match status" value="1"/>
</dbReference>
<evidence type="ECO:0000256" key="1">
    <source>
        <dbReference type="ARBA" id="ARBA00022448"/>
    </source>
</evidence>
<dbReference type="Gene3D" id="3.40.50.300">
    <property type="entry name" value="P-loop containing nucleotide triphosphate hydrolases"/>
    <property type="match status" value="1"/>
</dbReference>
<keyword evidence="3" id="KW-0547">Nucleotide-binding</keyword>
<dbReference type="GO" id="GO:0016020">
    <property type="term" value="C:membrane"/>
    <property type="evidence" value="ECO:0007669"/>
    <property type="project" value="InterPro"/>
</dbReference>
<organism evidence="6 7">
    <name type="scientific">Pasteurella bettyae CCUG 2042</name>
    <dbReference type="NCBI Taxonomy" id="1095749"/>
    <lineage>
        <taxon>Bacteria</taxon>
        <taxon>Pseudomonadati</taxon>
        <taxon>Pseudomonadota</taxon>
        <taxon>Gammaproteobacteria</taxon>
        <taxon>Pasteurellales</taxon>
        <taxon>Pasteurellaceae</taxon>
        <taxon>Pasteurella</taxon>
    </lineage>
</organism>
<dbReference type="eggNOG" id="COG1117">
    <property type="taxonomic scope" value="Bacteria"/>
</dbReference>
<dbReference type="AlphaFoldDB" id="I3DCF8"/>
<dbReference type="InterPro" id="IPR003439">
    <property type="entry name" value="ABC_transporter-like_ATP-bd"/>
</dbReference>
<evidence type="ECO:0000313" key="6">
    <source>
        <dbReference type="EMBL" id="EIJ69401.1"/>
    </source>
</evidence>
<gene>
    <name evidence="6" type="ORF">HMPREF1052_0873</name>
</gene>
<evidence type="ECO:0000256" key="4">
    <source>
        <dbReference type="ARBA" id="ARBA00022840"/>
    </source>
</evidence>
<keyword evidence="1" id="KW-0813">Transport</keyword>
<dbReference type="GO" id="GO:0035435">
    <property type="term" value="P:phosphate ion transmembrane transport"/>
    <property type="evidence" value="ECO:0007669"/>
    <property type="project" value="InterPro"/>
</dbReference>